<name>A0ABT0KPJ3_9GAMM</name>
<evidence type="ECO:0000313" key="2">
    <source>
        <dbReference type="EMBL" id="MCL1045766.1"/>
    </source>
</evidence>
<sequence length="59" mass="6334">MDKLSDKSSYLVITAITLLGLVYNIIDKDIIGSTIFLVLVIAIASTAVIKKVINAKSPK</sequence>
<protein>
    <submittedName>
        <fullName evidence="2">Uncharacterized protein</fullName>
    </submittedName>
</protein>
<evidence type="ECO:0000313" key="3">
    <source>
        <dbReference type="Proteomes" id="UP001202134"/>
    </source>
</evidence>
<gene>
    <name evidence="2" type="ORF">L2737_10565</name>
</gene>
<dbReference type="EMBL" id="JAKIKU010000005">
    <property type="protein sequence ID" value="MCL1045766.1"/>
    <property type="molecule type" value="Genomic_DNA"/>
</dbReference>
<keyword evidence="3" id="KW-1185">Reference proteome</keyword>
<organism evidence="2 3">
    <name type="scientific">Shewanella electrodiphila</name>
    <dbReference type="NCBI Taxonomy" id="934143"/>
    <lineage>
        <taxon>Bacteria</taxon>
        <taxon>Pseudomonadati</taxon>
        <taxon>Pseudomonadota</taxon>
        <taxon>Gammaproteobacteria</taxon>
        <taxon>Alteromonadales</taxon>
        <taxon>Shewanellaceae</taxon>
        <taxon>Shewanella</taxon>
    </lineage>
</organism>
<feature type="transmembrane region" description="Helical" evidence="1">
    <location>
        <begin position="9"/>
        <end position="26"/>
    </location>
</feature>
<accession>A0ABT0KPJ3</accession>
<feature type="transmembrane region" description="Helical" evidence="1">
    <location>
        <begin position="32"/>
        <end position="49"/>
    </location>
</feature>
<proteinExistence type="predicted"/>
<keyword evidence="1" id="KW-0812">Transmembrane</keyword>
<keyword evidence="1" id="KW-0472">Membrane</keyword>
<comment type="caution">
    <text evidence="2">The sequence shown here is derived from an EMBL/GenBank/DDBJ whole genome shotgun (WGS) entry which is preliminary data.</text>
</comment>
<dbReference type="Proteomes" id="UP001202134">
    <property type="component" value="Unassembled WGS sequence"/>
</dbReference>
<dbReference type="RefSeq" id="WP_102528548.1">
    <property type="nucleotide sequence ID" value="NZ_JAKIKU010000005.1"/>
</dbReference>
<keyword evidence="1" id="KW-1133">Transmembrane helix</keyword>
<evidence type="ECO:0000256" key="1">
    <source>
        <dbReference type="SAM" id="Phobius"/>
    </source>
</evidence>
<reference evidence="2 3" key="1">
    <citation type="submission" date="2022-01" db="EMBL/GenBank/DDBJ databases">
        <title>Whole genome-based taxonomy of the Shewanellaceae.</title>
        <authorList>
            <person name="Martin-Rodriguez A.J."/>
        </authorList>
    </citation>
    <scope>NUCLEOTIDE SEQUENCE [LARGE SCALE GENOMIC DNA]</scope>
    <source>
        <strain evidence="2 3">DSM 24955</strain>
    </source>
</reference>